<dbReference type="PROSITE" id="PS50920">
    <property type="entry name" value="SOLCAR"/>
    <property type="match status" value="1"/>
</dbReference>
<accession>A0A7J7IYP9</accession>
<gene>
    <name evidence="7" type="ORF">EB796_023350</name>
</gene>
<keyword evidence="8" id="KW-1185">Reference proteome</keyword>
<name>A0A7J7IYP9_BUGNE</name>
<keyword evidence="3 5" id="KW-0812">Transmembrane</keyword>
<dbReference type="GO" id="GO:0016020">
    <property type="term" value="C:membrane"/>
    <property type="evidence" value="ECO:0007669"/>
    <property type="project" value="UniProtKB-SubCell"/>
</dbReference>
<evidence type="ECO:0000256" key="6">
    <source>
        <dbReference type="RuleBase" id="RU000488"/>
    </source>
</evidence>
<evidence type="ECO:0000313" key="8">
    <source>
        <dbReference type="Proteomes" id="UP000593567"/>
    </source>
</evidence>
<sequence length="68" mass="7579">MEETTLFLSFVESKYTSPVDVLTKTLKAEGLLALFKGTTASWMRLSATFSISFLVFERLRALCGVDPI</sequence>
<keyword evidence="6" id="KW-0813">Transport</keyword>
<evidence type="ECO:0000256" key="1">
    <source>
        <dbReference type="ARBA" id="ARBA00004141"/>
    </source>
</evidence>
<dbReference type="Pfam" id="PF00153">
    <property type="entry name" value="Mito_carr"/>
    <property type="match status" value="1"/>
</dbReference>
<dbReference type="InterPro" id="IPR023395">
    <property type="entry name" value="MCP_dom_sf"/>
</dbReference>
<evidence type="ECO:0000313" key="7">
    <source>
        <dbReference type="EMBL" id="KAF6018338.1"/>
    </source>
</evidence>
<evidence type="ECO:0000256" key="4">
    <source>
        <dbReference type="ARBA" id="ARBA00023136"/>
    </source>
</evidence>
<dbReference type="OrthoDB" id="18574at2759"/>
<keyword evidence="4 5" id="KW-0472">Membrane</keyword>
<comment type="subcellular location">
    <subcellularLocation>
        <location evidence="1">Membrane</location>
        <topology evidence="1">Multi-pass membrane protein</topology>
    </subcellularLocation>
</comment>
<reference evidence="7" key="1">
    <citation type="submission" date="2020-06" db="EMBL/GenBank/DDBJ databases">
        <title>Draft genome of Bugula neritina, a colonial animal packing powerful symbionts and potential medicines.</title>
        <authorList>
            <person name="Rayko M."/>
        </authorList>
    </citation>
    <scope>NUCLEOTIDE SEQUENCE [LARGE SCALE GENOMIC DNA]</scope>
    <source>
        <strain evidence="7">Kwan_BN1</strain>
    </source>
</reference>
<dbReference type="Gene3D" id="1.50.40.10">
    <property type="entry name" value="Mitochondrial carrier domain"/>
    <property type="match status" value="1"/>
</dbReference>
<proteinExistence type="inferred from homology"/>
<dbReference type="AlphaFoldDB" id="A0A7J7IYP9"/>
<feature type="repeat" description="Solcar" evidence="5">
    <location>
        <begin position="1"/>
        <end position="62"/>
    </location>
</feature>
<dbReference type="SUPFAM" id="SSF103506">
    <property type="entry name" value="Mitochondrial carrier"/>
    <property type="match status" value="1"/>
</dbReference>
<comment type="caution">
    <text evidence="7">The sequence shown here is derived from an EMBL/GenBank/DDBJ whole genome shotgun (WGS) entry which is preliminary data.</text>
</comment>
<evidence type="ECO:0000256" key="3">
    <source>
        <dbReference type="ARBA" id="ARBA00022692"/>
    </source>
</evidence>
<dbReference type="Proteomes" id="UP000593567">
    <property type="component" value="Unassembled WGS sequence"/>
</dbReference>
<protein>
    <submittedName>
        <fullName evidence="7">Uncharacterized protein</fullName>
    </submittedName>
</protein>
<organism evidence="7 8">
    <name type="scientific">Bugula neritina</name>
    <name type="common">Brown bryozoan</name>
    <name type="synonym">Sertularia neritina</name>
    <dbReference type="NCBI Taxonomy" id="10212"/>
    <lineage>
        <taxon>Eukaryota</taxon>
        <taxon>Metazoa</taxon>
        <taxon>Spiralia</taxon>
        <taxon>Lophotrochozoa</taxon>
        <taxon>Bryozoa</taxon>
        <taxon>Gymnolaemata</taxon>
        <taxon>Cheilostomatida</taxon>
        <taxon>Flustrina</taxon>
        <taxon>Buguloidea</taxon>
        <taxon>Bugulidae</taxon>
        <taxon>Bugula</taxon>
    </lineage>
</organism>
<comment type="similarity">
    <text evidence="2 6">Belongs to the mitochondrial carrier (TC 2.A.29) family.</text>
</comment>
<evidence type="ECO:0000256" key="5">
    <source>
        <dbReference type="PROSITE-ProRule" id="PRU00282"/>
    </source>
</evidence>
<dbReference type="InterPro" id="IPR018108">
    <property type="entry name" value="MCP_transmembrane"/>
</dbReference>
<evidence type="ECO:0000256" key="2">
    <source>
        <dbReference type="ARBA" id="ARBA00006375"/>
    </source>
</evidence>
<dbReference type="EMBL" id="VXIV02003319">
    <property type="protein sequence ID" value="KAF6018338.1"/>
    <property type="molecule type" value="Genomic_DNA"/>
</dbReference>